<dbReference type="Proteomes" id="UP001153719">
    <property type="component" value="Chromosome"/>
</dbReference>
<sequence length="208" mass="24383">MGQEKRDFEIRIDKDSWLSKHLNIQPGDYFAEFDFNNQKLRLIKQRKTKNPKIHEMTLTCEELLVILTRAARVQGDKFTPEDLAVITKITRRSSSIEKSSNSDKAHHIIPLEVCKKSKLIIAAKRYNCFDENSPINFLNLPFYFHTGTHPKYSKLVEDILDERWSELVKCRQEKDINAIMEVIEEVIQYLTDMIEEMRARGVGKINNI</sequence>
<organism evidence="1 2">
    <name type="scientific">Planktothrix pseudagardhii</name>
    <dbReference type="NCBI Taxonomy" id="132604"/>
    <lineage>
        <taxon>Bacteria</taxon>
        <taxon>Bacillati</taxon>
        <taxon>Cyanobacteriota</taxon>
        <taxon>Cyanophyceae</taxon>
        <taxon>Oscillatoriophycideae</taxon>
        <taxon>Oscillatoriales</taxon>
        <taxon>Microcoleaceae</taxon>
        <taxon>Planktothrix</taxon>
    </lineage>
</organism>
<keyword evidence="2" id="KW-1185">Reference proteome</keyword>
<accession>A0A9W4D2G1</accession>
<dbReference type="RefSeq" id="WP_254173500.1">
    <property type="nucleotide sequence ID" value="NZ_LR882967.1"/>
</dbReference>
<dbReference type="InterPro" id="IPR032871">
    <property type="entry name" value="AHH_dom_containing"/>
</dbReference>
<name>A0A9W4D2G1_9CYAN</name>
<dbReference type="AlphaFoldDB" id="A0A9W4D2G1"/>
<dbReference type="KEGG" id="ppsu:NO713_01633"/>
<evidence type="ECO:0000313" key="2">
    <source>
        <dbReference type="Proteomes" id="UP001153719"/>
    </source>
</evidence>
<proteinExistence type="predicted"/>
<dbReference type="EMBL" id="LR882967">
    <property type="protein sequence ID" value="CAD5936509.1"/>
    <property type="molecule type" value="Genomic_DNA"/>
</dbReference>
<evidence type="ECO:0000313" key="1">
    <source>
        <dbReference type="EMBL" id="CAD5936509.1"/>
    </source>
</evidence>
<dbReference type="Pfam" id="PF14412">
    <property type="entry name" value="AHH"/>
    <property type="match status" value="1"/>
</dbReference>
<protein>
    <submittedName>
        <fullName evidence="1">Uncharacterized protein</fullName>
    </submittedName>
</protein>
<gene>
    <name evidence="1" type="ORF">NO713_01633</name>
</gene>
<reference evidence="1" key="1">
    <citation type="submission" date="2020-09" db="EMBL/GenBank/DDBJ databases">
        <authorList>
            <person name="Blom J."/>
        </authorList>
    </citation>
    <scope>NUCLEOTIDE SEQUENCE</scope>
    <source>
        <strain evidence="1">No.713</strain>
    </source>
</reference>